<dbReference type="Proteomes" id="UP001179614">
    <property type="component" value="Chromosome"/>
</dbReference>
<reference evidence="2" key="1">
    <citation type="submission" date="2021-12" db="EMBL/GenBank/DDBJ databases">
        <title>Bradyrhizobium xenonodulans sp. nov.</title>
        <authorList>
            <person name="Claassens R."/>
            <person name="Venter S.N."/>
            <person name="Beukes C.W."/>
            <person name="Stepkowski T."/>
            <person name="Steenkamp E.T."/>
        </authorList>
    </citation>
    <scope>NUCLEOTIDE SEQUENCE</scope>
    <source>
        <strain evidence="2">14AB</strain>
    </source>
</reference>
<evidence type="ECO:0000313" key="2">
    <source>
        <dbReference type="EMBL" id="WBL82449.1"/>
    </source>
</evidence>
<proteinExistence type="predicted"/>
<evidence type="ECO:0000256" key="1">
    <source>
        <dbReference type="SAM" id="MobiDB-lite"/>
    </source>
</evidence>
<organism evidence="2 3">
    <name type="scientific">Bradyrhizobium xenonodulans</name>
    <dbReference type="NCBI Taxonomy" id="2736875"/>
    <lineage>
        <taxon>Bacteria</taxon>
        <taxon>Pseudomonadati</taxon>
        <taxon>Pseudomonadota</taxon>
        <taxon>Alphaproteobacteria</taxon>
        <taxon>Hyphomicrobiales</taxon>
        <taxon>Nitrobacteraceae</taxon>
        <taxon>Bradyrhizobium</taxon>
    </lineage>
</organism>
<dbReference type="RefSeq" id="WP_270172467.1">
    <property type="nucleotide sequence ID" value="NZ_CP089391.1"/>
</dbReference>
<accession>A0ABY7MY07</accession>
<sequence length="63" mass="7520">MSNIIDLVPDRSEVNIERHHAQAFRDLETSLRGCVRMSAGTASRPHRKRDRQRLMTHRRRLKR</sequence>
<protein>
    <submittedName>
        <fullName evidence="2">Uncharacterized protein</fullName>
    </submittedName>
</protein>
<feature type="region of interest" description="Disordered" evidence="1">
    <location>
        <begin position="38"/>
        <end position="63"/>
    </location>
</feature>
<gene>
    <name evidence="2" type="ORF">I3J27_19200</name>
</gene>
<dbReference type="EMBL" id="CP089391">
    <property type="protein sequence ID" value="WBL82449.1"/>
    <property type="molecule type" value="Genomic_DNA"/>
</dbReference>
<evidence type="ECO:0000313" key="3">
    <source>
        <dbReference type="Proteomes" id="UP001179614"/>
    </source>
</evidence>
<keyword evidence="3" id="KW-1185">Reference proteome</keyword>
<name>A0ABY7MY07_9BRAD</name>
<feature type="compositionally biased region" description="Basic residues" evidence="1">
    <location>
        <begin position="44"/>
        <end position="63"/>
    </location>
</feature>